<evidence type="ECO:0000259" key="1">
    <source>
        <dbReference type="Pfam" id="PF07929"/>
    </source>
</evidence>
<gene>
    <name evidence="2" type="ORF">F6B93_03875</name>
</gene>
<dbReference type="KEGG" id="mspg:F6B93_03875"/>
<dbReference type="EMBL" id="CP046600">
    <property type="protein sequence ID" value="QUR69572.1"/>
    <property type="molecule type" value="Genomic_DNA"/>
</dbReference>
<keyword evidence="3" id="KW-1185">Reference proteome</keyword>
<dbReference type="RefSeq" id="WP_211697823.1">
    <property type="nucleotide sequence ID" value="NZ_CP046600.1"/>
</dbReference>
<dbReference type="InterPro" id="IPR024047">
    <property type="entry name" value="MM3350-like_sf"/>
</dbReference>
<dbReference type="Gene3D" id="3.10.290.30">
    <property type="entry name" value="MM3350-like"/>
    <property type="match status" value="1"/>
</dbReference>
<dbReference type="Proteomes" id="UP000682202">
    <property type="component" value="Chromosome"/>
</dbReference>
<proteinExistence type="predicted"/>
<evidence type="ECO:0000313" key="2">
    <source>
        <dbReference type="EMBL" id="QUR69572.1"/>
    </source>
</evidence>
<dbReference type="SUPFAM" id="SSF159941">
    <property type="entry name" value="MM3350-like"/>
    <property type="match status" value="1"/>
</dbReference>
<evidence type="ECO:0000313" key="3">
    <source>
        <dbReference type="Proteomes" id="UP000682202"/>
    </source>
</evidence>
<dbReference type="PANTHER" id="PTHR41878:SF1">
    <property type="entry name" value="TNPR PROTEIN"/>
    <property type="match status" value="1"/>
</dbReference>
<dbReference type="AlphaFoldDB" id="A0A975K1C9"/>
<protein>
    <submittedName>
        <fullName evidence="2">Plasmid pRiA4b ORF-3 family protein</fullName>
    </submittedName>
</protein>
<sequence>MKTTRLQVVLRGVEPAVTRVIDVPASATLPELHDLLQAAVGWTDSHLHQFVTQHVRYGSEPPADAAPEYQRDENDARLTDLGLGFEYHYDMGDGWIHDVTVLGRGDATPGCVRGDGSCPPEDCGGPSGYAELLDVLGDPTNPEHHRMRDWVGNRLHPFNHAATDQWVRRVVGAVPASVRLLLDFTADGIKLTSGGRLPTAVVLGMQEHRPQWHPLGSPTAIEDDLRPLVALHRLLRGVGLLRLHRGVLASTRAAGDDLAVVRRIRSAFEPDTLATEITELTIGVLAVHGSLTRPELAARVHERLGPRSHPGGDAVTERDVQIAIGEQSPIMRGLDLIDDTEWRTWSVGASARSLLPRATMLTETWTNE</sequence>
<organism evidence="2 3">
    <name type="scientific">Mycobacterium spongiae</name>
    <dbReference type="NCBI Taxonomy" id="886343"/>
    <lineage>
        <taxon>Bacteria</taxon>
        <taxon>Bacillati</taxon>
        <taxon>Actinomycetota</taxon>
        <taxon>Actinomycetes</taxon>
        <taxon>Mycobacteriales</taxon>
        <taxon>Mycobacteriaceae</taxon>
        <taxon>Mycobacterium</taxon>
    </lineage>
</organism>
<name>A0A975K1C9_9MYCO</name>
<reference evidence="2" key="1">
    <citation type="submission" date="2019-12" db="EMBL/GenBank/DDBJ databases">
        <title>Mycobacterium spongiae sp. nov.</title>
        <authorList>
            <person name="Stinear T."/>
        </authorList>
    </citation>
    <scope>NUCLEOTIDE SEQUENCE</scope>
    <source>
        <strain evidence="2">FSD4b-SM</strain>
    </source>
</reference>
<dbReference type="InterPro" id="IPR012912">
    <property type="entry name" value="Plasmid_pRiA4b_Orf3-like"/>
</dbReference>
<dbReference type="PANTHER" id="PTHR41878">
    <property type="entry name" value="LEXA REPRESSOR-RELATED"/>
    <property type="match status" value="1"/>
</dbReference>
<accession>A0A975K1C9</accession>
<feature type="domain" description="Plasmid pRiA4b Orf3-like" evidence="1">
    <location>
        <begin position="4"/>
        <end position="162"/>
    </location>
</feature>
<dbReference type="Pfam" id="PF07929">
    <property type="entry name" value="PRiA4_ORF3"/>
    <property type="match status" value="1"/>
</dbReference>